<dbReference type="Proteomes" id="UP000248961">
    <property type="component" value="Unassembled WGS sequence"/>
</dbReference>
<organism evidence="7 8">
    <name type="scientific">Aspergillus homomorphus (strain CBS 101889)</name>
    <dbReference type="NCBI Taxonomy" id="1450537"/>
    <lineage>
        <taxon>Eukaryota</taxon>
        <taxon>Fungi</taxon>
        <taxon>Dikarya</taxon>
        <taxon>Ascomycota</taxon>
        <taxon>Pezizomycotina</taxon>
        <taxon>Eurotiomycetes</taxon>
        <taxon>Eurotiomycetidae</taxon>
        <taxon>Eurotiales</taxon>
        <taxon>Aspergillaceae</taxon>
        <taxon>Aspergillus</taxon>
        <taxon>Aspergillus subgen. Circumdati</taxon>
    </lineage>
</organism>
<keyword evidence="2" id="KW-0560">Oxidoreductase</keyword>
<feature type="domain" description="Gfo/Idh/MocA-like oxidoreductase N-terminal" evidence="6">
    <location>
        <begin position="62"/>
        <end position="131"/>
    </location>
</feature>
<evidence type="ECO:0000256" key="4">
    <source>
        <dbReference type="ARBA" id="ARBA00042988"/>
    </source>
</evidence>
<accession>A0A395HXD3</accession>
<dbReference type="AlphaFoldDB" id="A0A395HXD3"/>
<dbReference type="RefSeq" id="XP_025551736.1">
    <property type="nucleotide sequence ID" value="XM_025699917.1"/>
</dbReference>
<evidence type="ECO:0000313" key="8">
    <source>
        <dbReference type="Proteomes" id="UP000248961"/>
    </source>
</evidence>
<proteinExistence type="inferred from homology"/>
<dbReference type="GO" id="GO:0047837">
    <property type="term" value="F:D-xylose 1-dehydrogenase (NADP+) activity"/>
    <property type="evidence" value="ECO:0007669"/>
    <property type="project" value="UniProtKB-EC"/>
</dbReference>
<comment type="similarity">
    <text evidence="1">Belongs to the Gfo/Idh/MocA family.</text>
</comment>
<dbReference type="EMBL" id="KZ824282">
    <property type="protein sequence ID" value="RAL12582.1"/>
    <property type="molecule type" value="Genomic_DNA"/>
</dbReference>
<keyword evidence="8" id="KW-1185">Reference proteome</keyword>
<evidence type="ECO:0000256" key="3">
    <source>
        <dbReference type="ARBA" id="ARBA00038984"/>
    </source>
</evidence>
<dbReference type="InterPro" id="IPR050984">
    <property type="entry name" value="Gfo/Idh/MocA_domain"/>
</dbReference>
<dbReference type="OrthoDB" id="2129491at2759"/>
<dbReference type="VEuPathDB" id="FungiDB:BO97DRAFT_470122"/>
<reference evidence="7 8" key="1">
    <citation type="submission" date="2018-02" db="EMBL/GenBank/DDBJ databases">
        <title>The genomes of Aspergillus section Nigri reveals drivers in fungal speciation.</title>
        <authorList>
            <consortium name="DOE Joint Genome Institute"/>
            <person name="Vesth T.C."/>
            <person name="Nybo J."/>
            <person name="Theobald S."/>
            <person name="Brandl J."/>
            <person name="Frisvad J.C."/>
            <person name="Nielsen K.F."/>
            <person name="Lyhne E.K."/>
            <person name="Kogle M.E."/>
            <person name="Kuo A."/>
            <person name="Riley R."/>
            <person name="Clum A."/>
            <person name="Nolan M."/>
            <person name="Lipzen A."/>
            <person name="Salamov A."/>
            <person name="Henrissat B."/>
            <person name="Wiebenga A."/>
            <person name="De vries R.P."/>
            <person name="Grigoriev I.V."/>
            <person name="Mortensen U.H."/>
            <person name="Andersen M.R."/>
            <person name="Baker S.E."/>
        </authorList>
    </citation>
    <scope>NUCLEOTIDE SEQUENCE [LARGE SCALE GENOMIC DNA]</scope>
    <source>
        <strain evidence="7 8">CBS 101889</strain>
    </source>
</reference>
<evidence type="ECO:0000256" key="1">
    <source>
        <dbReference type="ARBA" id="ARBA00010928"/>
    </source>
</evidence>
<gene>
    <name evidence="7" type="ORF">BO97DRAFT_470122</name>
</gene>
<dbReference type="PANTHER" id="PTHR22604">
    <property type="entry name" value="OXIDOREDUCTASES"/>
    <property type="match status" value="1"/>
</dbReference>
<comment type="catalytic activity">
    <reaction evidence="5">
        <text>D-xylose + NADP(+) = D-xylono-1,5-lactone + NADPH + H(+)</text>
        <dbReference type="Rhea" id="RHEA:22000"/>
        <dbReference type="ChEBI" id="CHEBI:15378"/>
        <dbReference type="ChEBI" id="CHEBI:15867"/>
        <dbReference type="ChEBI" id="CHEBI:53455"/>
        <dbReference type="ChEBI" id="CHEBI:57783"/>
        <dbReference type="ChEBI" id="CHEBI:58349"/>
        <dbReference type="EC" id="1.1.1.179"/>
    </reaction>
</comment>
<dbReference type="EC" id="1.1.1.179" evidence="3"/>
<dbReference type="GO" id="GO:0000166">
    <property type="term" value="F:nucleotide binding"/>
    <property type="evidence" value="ECO:0007669"/>
    <property type="project" value="InterPro"/>
</dbReference>
<dbReference type="Gene3D" id="3.40.50.720">
    <property type="entry name" value="NAD(P)-binding Rossmann-like Domain"/>
    <property type="match status" value="1"/>
</dbReference>
<evidence type="ECO:0000313" key="7">
    <source>
        <dbReference type="EMBL" id="RAL12582.1"/>
    </source>
</evidence>
<dbReference type="Pfam" id="PF01408">
    <property type="entry name" value="GFO_IDH_MocA"/>
    <property type="match status" value="1"/>
</dbReference>
<evidence type="ECO:0000259" key="6">
    <source>
        <dbReference type="Pfam" id="PF01408"/>
    </source>
</evidence>
<dbReference type="InterPro" id="IPR000683">
    <property type="entry name" value="Gfo/Idh/MocA-like_OxRdtase_N"/>
</dbReference>
<evidence type="ECO:0000256" key="2">
    <source>
        <dbReference type="ARBA" id="ARBA00023002"/>
    </source>
</evidence>
<dbReference type="STRING" id="1450537.A0A395HXD3"/>
<dbReference type="Gene3D" id="3.30.360.10">
    <property type="entry name" value="Dihydrodipicolinate Reductase, domain 2"/>
    <property type="match status" value="1"/>
</dbReference>
<dbReference type="SUPFAM" id="SSF55347">
    <property type="entry name" value="Glyceraldehyde-3-phosphate dehydrogenase-like, C-terminal domain"/>
    <property type="match status" value="1"/>
</dbReference>
<sequence>MQHPIGLTWGILATGRIAESECSSFSLTTPFSPHNPNPIGRRILHLSSYCLCLFGQSHAPESVTPYDSYSALLSSSCEAIYVATPHSHHYQNAMMALEARKHILIEKPIAVNQEQARTIFETAAKKQLFVMERLWTRFQPVGNAFRQVLGDVGPVRRIWADNGLGMDVESQFPESDRMVLLNLAGGSLLDWGIYSLNWVLQALGQRGDYTSCSAASVMMKYACTGVDESKTILLKFLSEEKHEIQAIIASSLRCATDADGNIPCLRVQGDNGETQVFGWPWRPSKLRIIARQQGFGNQGTVVKEILNIIPNSIYGLVYEADEMARCIYKGKLESETMSWKECLATMGIMDQVRKENGLWFGDEAESVTYPLV</sequence>
<dbReference type="InterPro" id="IPR036291">
    <property type="entry name" value="NAD(P)-bd_dom_sf"/>
</dbReference>
<name>A0A395HXD3_ASPHC</name>
<evidence type="ECO:0000256" key="5">
    <source>
        <dbReference type="ARBA" id="ARBA00049233"/>
    </source>
</evidence>
<dbReference type="SUPFAM" id="SSF51735">
    <property type="entry name" value="NAD(P)-binding Rossmann-fold domains"/>
    <property type="match status" value="1"/>
</dbReference>
<dbReference type="PANTHER" id="PTHR22604:SF115">
    <property type="entry name" value="DIHYDRODIOL DEHYDROGENASE, PUTATIVE (AFU_ORTHOLOGUE AFUA_1G07520)-RELATED"/>
    <property type="match status" value="1"/>
</dbReference>
<dbReference type="GeneID" id="37204206"/>
<protein>
    <recommendedName>
        <fullName evidence="3">D-xylose 1-dehydrogenase (NADP(+), D-xylono-1,5-lactone-forming)</fullName>
        <ecNumber evidence="3">1.1.1.179</ecNumber>
    </recommendedName>
    <alternativeName>
        <fullName evidence="4">D-xylose-NADP dehydrogenase</fullName>
    </alternativeName>
</protein>